<dbReference type="EMBL" id="CP021330">
    <property type="protein sequence ID" value="AVX05036.1"/>
    <property type="molecule type" value="Genomic_DNA"/>
</dbReference>
<accession>A0A2R4MGM3</accession>
<proteinExistence type="predicted"/>
<evidence type="ECO:0000313" key="2">
    <source>
        <dbReference type="EMBL" id="AVX05036.1"/>
    </source>
</evidence>
<protein>
    <submittedName>
        <fullName evidence="2">Uncharacterized protein</fullName>
    </submittedName>
</protein>
<reference evidence="2 3" key="1">
    <citation type="submission" date="2017-05" db="EMBL/GenBank/DDBJ databases">
        <title>Genome Analysis of Maritalea myrionectae HL2708#5.</title>
        <authorList>
            <consortium name="Cotde Inc.-PKNU"/>
            <person name="Jang D."/>
            <person name="Oh H.-M."/>
        </authorList>
    </citation>
    <scope>NUCLEOTIDE SEQUENCE [LARGE SCALE GENOMIC DNA]</scope>
    <source>
        <strain evidence="2 3">HL2708#5</strain>
    </source>
</reference>
<dbReference type="AlphaFoldDB" id="A0A2R4MGM3"/>
<evidence type="ECO:0000313" key="3">
    <source>
        <dbReference type="Proteomes" id="UP000258927"/>
    </source>
</evidence>
<feature type="signal peptide" evidence="1">
    <location>
        <begin position="1"/>
        <end position="27"/>
    </location>
</feature>
<dbReference type="InterPro" id="IPR021293">
    <property type="entry name" value="DUF2865"/>
</dbReference>
<dbReference type="KEGG" id="mmyr:MXMO3_02524"/>
<feature type="chain" id="PRO_5015329217" evidence="1">
    <location>
        <begin position="28"/>
        <end position="367"/>
    </location>
</feature>
<keyword evidence="1" id="KW-0732">Signal</keyword>
<keyword evidence="3" id="KW-1185">Reference proteome</keyword>
<organism evidence="2 3">
    <name type="scientific">Maritalea myrionectae</name>
    <dbReference type="NCBI Taxonomy" id="454601"/>
    <lineage>
        <taxon>Bacteria</taxon>
        <taxon>Pseudomonadati</taxon>
        <taxon>Pseudomonadota</taxon>
        <taxon>Alphaproteobacteria</taxon>
        <taxon>Hyphomicrobiales</taxon>
        <taxon>Devosiaceae</taxon>
        <taxon>Maritalea</taxon>
    </lineage>
</organism>
<evidence type="ECO:0000256" key="1">
    <source>
        <dbReference type="SAM" id="SignalP"/>
    </source>
</evidence>
<name>A0A2R4MGM3_9HYPH</name>
<dbReference type="Pfam" id="PF11064">
    <property type="entry name" value="DUF2865"/>
    <property type="match status" value="1"/>
</dbReference>
<sequence length="367" mass="41610">MNGLMLRFATLVVLCFSVFLPQSIAFAQADSCRGLQREIRSFERNRNFRNYRDNYNALREAQKEVKAWESEFVRRGCQKALNAGKRLDSTCRSIGRKIQSERRDYSSLAARVQEGAEVAKAREQALQQYARFGCGNNDSGNRTLNNRQPERKSLFERIFGSNDDNDIIEEDYYDLYNRETYRTVCARSCDGFYWPVSFSTLPEYIPDDQAVCKGNFRQGDVKLYYYSNSDGSPETMIDLNGTPYSQSPNAFRYRQVYDETCQPQDAASYGKIELAEGGNSSNAVITFGDLSFPLPRRDPRKRLEIEVAAASFIPLPRPDPRRENGGNNVQVTAASSYSGLRLVNFGDKTVRIVGPDTPYVPEVAEGS</sequence>
<dbReference type="Proteomes" id="UP000258927">
    <property type="component" value="Chromosome"/>
</dbReference>
<dbReference type="STRING" id="1122213.GCA_000423365_00161"/>
<gene>
    <name evidence="2" type="ORF">MXMO3_02524</name>
</gene>